<reference evidence="1 2" key="1">
    <citation type="submission" date="2021-06" db="EMBL/GenBank/DDBJ databases">
        <title>Caerostris extrusa draft genome.</title>
        <authorList>
            <person name="Kono N."/>
            <person name="Arakawa K."/>
        </authorList>
    </citation>
    <scope>NUCLEOTIDE SEQUENCE [LARGE SCALE GENOMIC DNA]</scope>
</reference>
<accession>A0AAV4QWW3</accession>
<sequence length="88" mass="10009">MGRVHFAQGNQMDGLDPPRLTDSFPFHADGGYKHKLRLHNELNKASLLGVWRQPTSVSVSANAIRASHEAIVFMTHYQNVFHSNYFNE</sequence>
<name>A0AAV4QWW3_CAEEX</name>
<gene>
    <name evidence="1" type="ORF">CEXT_73641</name>
</gene>
<keyword evidence="2" id="KW-1185">Reference proteome</keyword>
<organism evidence="1 2">
    <name type="scientific">Caerostris extrusa</name>
    <name type="common">Bark spider</name>
    <name type="synonym">Caerostris bankana</name>
    <dbReference type="NCBI Taxonomy" id="172846"/>
    <lineage>
        <taxon>Eukaryota</taxon>
        <taxon>Metazoa</taxon>
        <taxon>Ecdysozoa</taxon>
        <taxon>Arthropoda</taxon>
        <taxon>Chelicerata</taxon>
        <taxon>Arachnida</taxon>
        <taxon>Araneae</taxon>
        <taxon>Araneomorphae</taxon>
        <taxon>Entelegynae</taxon>
        <taxon>Araneoidea</taxon>
        <taxon>Araneidae</taxon>
        <taxon>Caerostris</taxon>
    </lineage>
</organism>
<proteinExistence type="predicted"/>
<evidence type="ECO:0000313" key="2">
    <source>
        <dbReference type="Proteomes" id="UP001054945"/>
    </source>
</evidence>
<dbReference type="Proteomes" id="UP001054945">
    <property type="component" value="Unassembled WGS sequence"/>
</dbReference>
<comment type="caution">
    <text evidence="1">The sequence shown here is derived from an EMBL/GenBank/DDBJ whole genome shotgun (WGS) entry which is preliminary data.</text>
</comment>
<evidence type="ECO:0000313" key="1">
    <source>
        <dbReference type="EMBL" id="GIY14113.1"/>
    </source>
</evidence>
<protein>
    <submittedName>
        <fullName evidence="1">Uncharacterized protein</fullName>
    </submittedName>
</protein>
<dbReference type="EMBL" id="BPLR01007050">
    <property type="protein sequence ID" value="GIY14113.1"/>
    <property type="molecule type" value="Genomic_DNA"/>
</dbReference>
<dbReference type="AlphaFoldDB" id="A0AAV4QWW3"/>